<dbReference type="EMBL" id="JAIWQS010000006">
    <property type="protein sequence ID" value="KAJ8762843.1"/>
    <property type="molecule type" value="Genomic_DNA"/>
</dbReference>
<feature type="repeat" description="PPR" evidence="3">
    <location>
        <begin position="470"/>
        <end position="500"/>
    </location>
</feature>
<dbReference type="GO" id="GO:0003723">
    <property type="term" value="F:RNA binding"/>
    <property type="evidence" value="ECO:0007669"/>
    <property type="project" value="InterPro"/>
</dbReference>
<feature type="repeat" description="PPR" evidence="3">
    <location>
        <begin position="133"/>
        <end position="167"/>
    </location>
</feature>
<comment type="similarity">
    <text evidence="2">Belongs to the PPR family. PCMP-E subfamily.</text>
</comment>
<dbReference type="Pfam" id="PF13041">
    <property type="entry name" value="PPR_2"/>
    <property type="match status" value="1"/>
</dbReference>
<dbReference type="FunFam" id="1.25.40.10:FF:000205">
    <property type="entry name" value="Pentatricopeptide repeat-containing protein, mitochondrial"/>
    <property type="match status" value="1"/>
</dbReference>
<proteinExistence type="inferred from homology"/>
<dbReference type="FunFam" id="1.25.40.10:FF:000797">
    <property type="entry name" value="Pentatricopeptide repeat-containing protein chloroplastic"/>
    <property type="match status" value="1"/>
</dbReference>
<evidence type="ECO:0000256" key="2">
    <source>
        <dbReference type="ARBA" id="ARBA00061659"/>
    </source>
</evidence>
<dbReference type="GO" id="GO:0009451">
    <property type="term" value="P:RNA modification"/>
    <property type="evidence" value="ECO:0007669"/>
    <property type="project" value="InterPro"/>
</dbReference>
<dbReference type="NCBIfam" id="TIGR00756">
    <property type="entry name" value="PPR"/>
    <property type="match status" value="6"/>
</dbReference>
<feature type="repeat" description="PPR" evidence="3">
    <location>
        <begin position="536"/>
        <end position="571"/>
    </location>
</feature>
<feature type="repeat" description="PPR" evidence="3">
    <location>
        <begin position="102"/>
        <end position="132"/>
    </location>
</feature>
<keyword evidence="1" id="KW-0677">Repeat</keyword>
<dbReference type="AlphaFoldDB" id="A0AAV8T9D5"/>
<sequence>MEGELHSLGHLLQSFNTCNSIHQGKQLHSFFFKKGLINSTLSLANRIIQMYIRFGCVSDGRKLFDDMPKRNCFSWNTIIEAHMKSGNIEKSIEFFNLMPYKNDYSWNVVIMGLVKAAELEVARRLFNDMPNKSKMAWTSIINGYARNGCPSEALKLFRELNSDPLAKWCSDAFVLASVVGACTSLKANKCGKQIHARVVIGEVELDPVLASSIVNFYSKCGDLGSATCFLNMMEEPDDFSLSSLITGYANCGRTNDARKIFDRIGNPCVEVWNSLISGHVASFEEKEAFVLLNMMLKNGTRADSSTIASILSACATLGSSQNGKQMHTYALKVGLVDHVVVACALIDAHAKSGSPNDAFKLFSELRAHDTVLLNSMITLFSNHGKIEDAKKIFNTMPTKTLISWNSMIVGLSQNSCPIDALDLFCQMNKLELKMDTISFASVISACASITSLELGEQVFARVLITGFDSDEVVCSSIVDFYCKCGCIEKGRNLFDTMIKSDEIPWNSMLMGYATNGQGLEALTLFNEMRHAGAKPNYVTFTSILSACNHCGLVEEGWKWFDIMMHDYHIDPGIEHYSCMVDLSARAGFLREAIKLIENMPFEADVSMWLSILRGCVAHGDRILGEMVAKRIIELDPDNSGAYVQLSSVFASTGEWESSALVRNVMRKNQVKKNPGYSWADC</sequence>
<evidence type="ECO:0000313" key="4">
    <source>
        <dbReference type="EMBL" id="KAJ8762843.1"/>
    </source>
</evidence>
<dbReference type="PANTHER" id="PTHR47926">
    <property type="entry name" value="PENTATRICOPEPTIDE REPEAT-CONTAINING PROTEIN"/>
    <property type="match status" value="1"/>
</dbReference>
<dbReference type="Proteomes" id="UP001159364">
    <property type="component" value="Linkage Group LG06"/>
</dbReference>
<accession>A0AAV8T9D5</accession>
<dbReference type="Pfam" id="PF20431">
    <property type="entry name" value="E_motif"/>
    <property type="match status" value="1"/>
</dbReference>
<dbReference type="Pfam" id="PF01535">
    <property type="entry name" value="PPR"/>
    <property type="match status" value="11"/>
</dbReference>
<evidence type="ECO:0008006" key="6">
    <source>
        <dbReference type="Google" id="ProtNLM"/>
    </source>
</evidence>
<name>A0AAV8T9D5_9ROSI</name>
<comment type="caution">
    <text evidence="4">The sequence shown here is derived from an EMBL/GenBank/DDBJ whole genome shotgun (WGS) entry which is preliminary data.</text>
</comment>
<organism evidence="4 5">
    <name type="scientific">Erythroxylum novogranatense</name>
    <dbReference type="NCBI Taxonomy" id="1862640"/>
    <lineage>
        <taxon>Eukaryota</taxon>
        <taxon>Viridiplantae</taxon>
        <taxon>Streptophyta</taxon>
        <taxon>Embryophyta</taxon>
        <taxon>Tracheophyta</taxon>
        <taxon>Spermatophyta</taxon>
        <taxon>Magnoliopsida</taxon>
        <taxon>eudicotyledons</taxon>
        <taxon>Gunneridae</taxon>
        <taxon>Pentapetalae</taxon>
        <taxon>rosids</taxon>
        <taxon>fabids</taxon>
        <taxon>Malpighiales</taxon>
        <taxon>Erythroxylaceae</taxon>
        <taxon>Erythroxylum</taxon>
    </lineage>
</organism>
<protein>
    <recommendedName>
        <fullName evidence="6">Pentatricopeptide repeat-containing protein</fullName>
    </recommendedName>
</protein>
<dbReference type="InterPro" id="IPR011990">
    <property type="entry name" value="TPR-like_helical_dom_sf"/>
</dbReference>
<dbReference type="PROSITE" id="PS51375">
    <property type="entry name" value="PPR"/>
    <property type="match status" value="7"/>
</dbReference>
<dbReference type="Gene3D" id="1.25.40.10">
    <property type="entry name" value="Tetratricopeptide repeat domain"/>
    <property type="match status" value="5"/>
</dbReference>
<reference evidence="4 5" key="1">
    <citation type="submission" date="2021-09" db="EMBL/GenBank/DDBJ databases">
        <title>Genomic insights and catalytic innovation underlie evolution of tropane alkaloids biosynthesis.</title>
        <authorList>
            <person name="Wang Y.-J."/>
            <person name="Tian T."/>
            <person name="Huang J.-P."/>
            <person name="Huang S.-X."/>
        </authorList>
    </citation>
    <scope>NUCLEOTIDE SEQUENCE [LARGE SCALE GENOMIC DNA]</scope>
    <source>
        <strain evidence="4">KIB-2018</strain>
        <tissue evidence="4">Leaf</tissue>
    </source>
</reference>
<dbReference type="PANTHER" id="PTHR47926:SF392">
    <property type="entry name" value="PENTATRICOPEPTIDE REPEAT-CONTAINING PROTEIN"/>
    <property type="match status" value="1"/>
</dbReference>
<dbReference type="GO" id="GO:0005739">
    <property type="term" value="C:mitochondrion"/>
    <property type="evidence" value="ECO:0007669"/>
    <property type="project" value="UniProtKB-ARBA"/>
</dbReference>
<feature type="repeat" description="PPR" evidence="3">
    <location>
        <begin position="369"/>
        <end position="403"/>
    </location>
</feature>
<dbReference type="InterPro" id="IPR002885">
    <property type="entry name" value="PPR_rpt"/>
</dbReference>
<feature type="repeat" description="PPR" evidence="3">
    <location>
        <begin position="501"/>
        <end position="535"/>
    </location>
</feature>
<evidence type="ECO:0000256" key="3">
    <source>
        <dbReference type="PROSITE-ProRule" id="PRU00708"/>
    </source>
</evidence>
<keyword evidence="5" id="KW-1185">Reference proteome</keyword>
<feature type="repeat" description="PPR" evidence="3">
    <location>
        <begin position="71"/>
        <end position="101"/>
    </location>
</feature>
<evidence type="ECO:0000313" key="5">
    <source>
        <dbReference type="Proteomes" id="UP001159364"/>
    </source>
</evidence>
<gene>
    <name evidence="4" type="ORF">K2173_022972</name>
</gene>
<evidence type="ECO:0000256" key="1">
    <source>
        <dbReference type="ARBA" id="ARBA00022737"/>
    </source>
</evidence>
<dbReference type="InterPro" id="IPR046848">
    <property type="entry name" value="E_motif"/>
</dbReference>
<dbReference type="InterPro" id="IPR046960">
    <property type="entry name" value="PPR_At4g14850-like_plant"/>
</dbReference>